<dbReference type="InterPro" id="IPR050126">
    <property type="entry name" value="Ap4A_hydrolase"/>
</dbReference>
<accession>A0A844Z2B2</accession>
<sequence length="266" mass="29622">MLKLLRSLLSRSEQANLPAVPAGQRIYAVGDVHGRRDLFEAMVAAIEEDDAQATPARSTVILLGDLVDRGPDSAGVLARARRWQQEREVRILCGNHEEMFLKSFDSTDMLRHFMRHGGRQTVASYGVSMRAISAAEVEEIQAMMHQAVPQADREFMAGFEDMIVLGDYVFVHAGIDPQVPIHEQRAADLRWIREPFLSHSEPYDQVVVHGHTISEEPELRGNRIGIDTGAYASNRLTGLVLEGSTRRLIEVRSDEDGQVSVAKRAA</sequence>
<comment type="caution">
    <text evidence="2">The sequence shown here is derived from an EMBL/GenBank/DDBJ whole genome shotgun (WGS) entry which is preliminary data.</text>
</comment>
<dbReference type="GO" id="GO:0008803">
    <property type="term" value="F:bis(5'-nucleosyl)-tetraphosphatase (symmetrical) activity"/>
    <property type="evidence" value="ECO:0007669"/>
    <property type="project" value="TreeGrafter"/>
</dbReference>
<name>A0A844Z2B2_9SPHN</name>
<dbReference type="SUPFAM" id="SSF56300">
    <property type="entry name" value="Metallo-dependent phosphatases"/>
    <property type="match status" value="1"/>
</dbReference>
<dbReference type="PANTHER" id="PTHR42850">
    <property type="entry name" value="METALLOPHOSPHOESTERASE"/>
    <property type="match status" value="1"/>
</dbReference>
<dbReference type="Gene3D" id="3.60.21.10">
    <property type="match status" value="1"/>
</dbReference>
<dbReference type="GO" id="GO:0016791">
    <property type="term" value="F:phosphatase activity"/>
    <property type="evidence" value="ECO:0007669"/>
    <property type="project" value="TreeGrafter"/>
</dbReference>
<dbReference type="AlphaFoldDB" id="A0A844Z2B2"/>
<dbReference type="OrthoDB" id="9807890at2"/>
<dbReference type="Proteomes" id="UP000466966">
    <property type="component" value="Unassembled WGS sequence"/>
</dbReference>
<feature type="domain" description="Calcineurin-like phosphoesterase" evidence="1">
    <location>
        <begin position="25"/>
        <end position="215"/>
    </location>
</feature>
<reference evidence="2 3" key="1">
    <citation type="submission" date="2019-12" db="EMBL/GenBank/DDBJ databases">
        <title>Genomic-based taxomic classification of the family Erythrobacteraceae.</title>
        <authorList>
            <person name="Xu L."/>
        </authorList>
    </citation>
    <scope>NUCLEOTIDE SEQUENCE [LARGE SCALE GENOMIC DNA]</scope>
    <source>
        <strain evidence="2 3">M0322</strain>
    </source>
</reference>
<dbReference type="InterPro" id="IPR029052">
    <property type="entry name" value="Metallo-depent_PP-like"/>
</dbReference>
<evidence type="ECO:0000313" key="3">
    <source>
        <dbReference type="Proteomes" id="UP000466966"/>
    </source>
</evidence>
<dbReference type="PANTHER" id="PTHR42850:SF4">
    <property type="entry name" value="ZINC-DEPENDENT ENDOPOLYPHOSPHATASE"/>
    <property type="match status" value="1"/>
</dbReference>
<dbReference type="EMBL" id="WTYV01000008">
    <property type="protein sequence ID" value="MXO73290.1"/>
    <property type="molecule type" value="Genomic_DNA"/>
</dbReference>
<dbReference type="RefSeq" id="WP_160773213.1">
    <property type="nucleotide sequence ID" value="NZ_WTYV01000008.1"/>
</dbReference>
<protein>
    <submittedName>
        <fullName evidence="2">Serine/threonine protein phosphatase</fullName>
    </submittedName>
</protein>
<keyword evidence="3" id="KW-1185">Reference proteome</keyword>
<dbReference type="GO" id="GO:0005737">
    <property type="term" value="C:cytoplasm"/>
    <property type="evidence" value="ECO:0007669"/>
    <property type="project" value="TreeGrafter"/>
</dbReference>
<evidence type="ECO:0000259" key="1">
    <source>
        <dbReference type="Pfam" id="PF00149"/>
    </source>
</evidence>
<proteinExistence type="predicted"/>
<dbReference type="Pfam" id="PF00149">
    <property type="entry name" value="Metallophos"/>
    <property type="match status" value="1"/>
</dbReference>
<organism evidence="2 3">
    <name type="scientific">Alteraurantiacibacter buctensis</name>
    <dbReference type="NCBI Taxonomy" id="1503981"/>
    <lineage>
        <taxon>Bacteria</taxon>
        <taxon>Pseudomonadati</taxon>
        <taxon>Pseudomonadota</taxon>
        <taxon>Alphaproteobacteria</taxon>
        <taxon>Sphingomonadales</taxon>
        <taxon>Erythrobacteraceae</taxon>
        <taxon>Alteraurantiacibacter</taxon>
    </lineage>
</organism>
<dbReference type="InterPro" id="IPR004843">
    <property type="entry name" value="Calcineurin-like_PHP"/>
</dbReference>
<dbReference type="CDD" id="cd00144">
    <property type="entry name" value="MPP_PPP_family"/>
    <property type="match status" value="1"/>
</dbReference>
<gene>
    <name evidence="2" type="ORF">GRI99_16805</name>
</gene>
<dbReference type="GO" id="GO:0110154">
    <property type="term" value="P:RNA decapping"/>
    <property type="evidence" value="ECO:0007669"/>
    <property type="project" value="TreeGrafter"/>
</dbReference>
<evidence type="ECO:0000313" key="2">
    <source>
        <dbReference type="EMBL" id="MXO73290.1"/>
    </source>
</evidence>